<name>A0A9P4GXE5_9PLEO</name>
<dbReference type="SUPFAM" id="SSF54695">
    <property type="entry name" value="POZ domain"/>
    <property type="match status" value="1"/>
</dbReference>
<dbReference type="EMBL" id="ML978287">
    <property type="protein sequence ID" value="KAF2024703.1"/>
    <property type="molecule type" value="Genomic_DNA"/>
</dbReference>
<accession>A0A9P4GXE5</accession>
<gene>
    <name evidence="3" type="ORF">EK21DRAFT_117548</name>
</gene>
<evidence type="ECO:0000313" key="3">
    <source>
        <dbReference type="EMBL" id="KAF2024703.1"/>
    </source>
</evidence>
<dbReference type="InterPro" id="IPR000210">
    <property type="entry name" value="BTB/POZ_dom"/>
</dbReference>
<dbReference type="PANTHER" id="PTHR47843">
    <property type="entry name" value="BTB DOMAIN-CONTAINING PROTEIN-RELATED"/>
    <property type="match status" value="1"/>
</dbReference>
<dbReference type="PANTHER" id="PTHR47843:SF2">
    <property type="entry name" value="BTB DOMAIN-CONTAINING PROTEIN"/>
    <property type="match status" value="1"/>
</dbReference>
<keyword evidence="4" id="KW-1185">Reference proteome</keyword>
<dbReference type="PROSITE" id="PS50097">
    <property type="entry name" value="BTB"/>
    <property type="match status" value="1"/>
</dbReference>
<evidence type="ECO:0000259" key="2">
    <source>
        <dbReference type="PROSITE" id="PS50097"/>
    </source>
</evidence>
<feature type="region of interest" description="Disordered" evidence="1">
    <location>
        <begin position="12"/>
        <end position="77"/>
    </location>
</feature>
<proteinExistence type="predicted"/>
<protein>
    <recommendedName>
        <fullName evidence="2">BTB domain-containing protein</fullName>
    </recommendedName>
</protein>
<feature type="compositionally biased region" description="Low complexity" evidence="1">
    <location>
        <begin position="13"/>
        <end position="24"/>
    </location>
</feature>
<reference evidence="3" key="1">
    <citation type="journal article" date="2020" name="Stud. Mycol.">
        <title>101 Dothideomycetes genomes: a test case for predicting lifestyles and emergence of pathogens.</title>
        <authorList>
            <person name="Haridas S."/>
            <person name="Albert R."/>
            <person name="Binder M."/>
            <person name="Bloem J."/>
            <person name="Labutti K."/>
            <person name="Salamov A."/>
            <person name="Andreopoulos B."/>
            <person name="Baker S."/>
            <person name="Barry K."/>
            <person name="Bills G."/>
            <person name="Bluhm B."/>
            <person name="Cannon C."/>
            <person name="Castanera R."/>
            <person name="Culley D."/>
            <person name="Daum C."/>
            <person name="Ezra D."/>
            <person name="Gonzalez J."/>
            <person name="Henrissat B."/>
            <person name="Kuo A."/>
            <person name="Liang C."/>
            <person name="Lipzen A."/>
            <person name="Lutzoni F."/>
            <person name="Magnuson J."/>
            <person name="Mondo S."/>
            <person name="Nolan M."/>
            <person name="Ohm R."/>
            <person name="Pangilinan J."/>
            <person name="Park H.-J."/>
            <person name="Ramirez L."/>
            <person name="Alfaro M."/>
            <person name="Sun H."/>
            <person name="Tritt A."/>
            <person name="Yoshinaga Y."/>
            <person name="Zwiers L.-H."/>
            <person name="Turgeon B."/>
            <person name="Goodwin S."/>
            <person name="Spatafora J."/>
            <person name="Crous P."/>
            <person name="Grigoriev I."/>
        </authorList>
    </citation>
    <scope>NUCLEOTIDE SEQUENCE</scope>
    <source>
        <strain evidence="3">CBS 110217</strain>
    </source>
</reference>
<comment type="caution">
    <text evidence="3">The sequence shown here is derived from an EMBL/GenBank/DDBJ whole genome shotgun (WGS) entry which is preliminary data.</text>
</comment>
<organism evidence="3 4">
    <name type="scientific">Setomelanomma holmii</name>
    <dbReference type="NCBI Taxonomy" id="210430"/>
    <lineage>
        <taxon>Eukaryota</taxon>
        <taxon>Fungi</taxon>
        <taxon>Dikarya</taxon>
        <taxon>Ascomycota</taxon>
        <taxon>Pezizomycotina</taxon>
        <taxon>Dothideomycetes</taxon>
        <taxon>Pleosporomycetidae</taxon>
        <taxon>Pleosporales</taxon>
        <taxon>Pleosporineae</taxon>
        <taxon>Phaeosphaeriaceae</taxon>
        <taxon>Setomelanomma</taxon>
    </lineage>
</organism>
<dbReference type="AlphaFoldDB" id="A0A9P4GXE5"/>
<evidence type="ECO:0000313" key="4">
    <source>
        <dbReference type="Proteomes" id="UP000799777"/>
    </source>
</evidence>
<feature type="domain" description="BTB" evidence="2">
    <location>
        <begin position="89"/>
        <end position="140"/>
    </location>
</feature>
<dbReference type="CDD" id="cd18186">
    <property type="entry name" value="BTB_POZ_ZBTB_KLHL-like"/>
    <property type="match status" value="1"/>
</dbReference>
<feature type="compositionally biased region" description="Low complexity" evidence="1">
    <location>
        <begin position="31"/>
        <end position="68"/>
    </location>
</feature>
<dbReference type="InterPro" id="IPR011333">
    <property type="entry name" value="SKP1/BTB/POZ_sf"/>
</dbReference>
<evidence type="ECO:0000256" key="1">
    <source>
        <dbReference type="SAM" id="MobiDB-lite"/>
    </source>
</evidence>
<dbReference type="Proteomes" id="UP000799777">
    <property type="component" value="Unassembled WGS sequence"/>
</dbReference>
<dbReference type="Gene3D" id="3.30.710.10">
    <property type="entry name" value="Potassium Channel Kv1.1, Chain A"/>
    <property type="match status" value="1"/>
</dbReference>
<sequence length="140" mass="14950">MATSNFAALLANTSPSSPVTTWPPRARFLGSTSSSSTATTPTSTSESRFGSSSAVDPAATAKPAVTAKPIKDLRTPDDSIPSYKGFIQVSVSTAAHQQTFDVHESLITTRSPFFKKAMTGNWKEAQERVVKLPDDEPVIF</sequence>
<dbReference type="OrthoDB" id="1022638at2759"/>